<sequence length="262" mass="29267">MTETACIFGLAAGYHYGDVRPFLLSLEKSGYTGECVLFVSETTRDLERMGGHGATLVPFERSSGLAHLPINALRYFLYLDFLRAFPGEYGRVLITDVRDVIFQRDPLSFDWTEGLNVTLEDRRMTLGACPYNSHWIRSHLGEEALQSVSHAPISCSGTTVGGHQAMLGYLEAMTSLLVPFAEGEQKAGYDQGVHNYLIHTGRIPDLTLHDNAGPILTLGYTEGEPPYDSRGYVLNELGERAHLVHQYDRKPELFKAVRQHYA</sequence>
<dbReference type="RefSeq" id="WP_158945749.1">
    <property type="nucleotide sequence ID" value="NZ_CP046400.1"/>
</dbReference>
<dbReference type="KEGG" id="psel:GM415_00580"/>
<keyword evidence="2" id="KW-1185">Reference proteome</keyword>
<protein>
    <submittedName>
        <fullName evidence="1">Uncharacterized protein</fullName>
    </submittedName>
</protein>
<proteinExistence type="predicted"/>
<evidence type="ECO:0000313" key="1">
    <source>
        <dbReference type="EMBL" id="QGY38695.1"/>
    </source>
</evidence>
<organism evidence="1 2">
    <name type="scientific">Pseudodesulfovibrio cashew</name>
    <dbReference type="NCBI Taxonomy" id="2678688"/>
    <lineage>
        <taxon>Bacteria</taxon>
        <taxon>Pseudomonadati</taxon>
        <taxon>Thermodesulfobacteriota</taxon>
        <taxon>Desulfovibrionia</taxon>
        <taxon>Desulfovibrionales</taxon>
        <taxon>Desulfovibrionaceae</taxon>
    </lineage>
</organism>
<dbReference type="AlphaFoldDB" id="A0A6I6J820"/>
<reference evidence="1 2" key="1">
    <citation type="submission" date="2019-11" db="EMBL/GenBank/DDBJ databases">
        <authorList>
            <person name="Zheng R.K."/>
            <person name="Sun C.M."/>
        </authorList>
    </citation>
    <scope>NUCLEOTIDE SEQUENCE [LARGE SCALE GENOMIC DNA]</scope>
    <source>
        <strain evidence="1 2">SRB007</strain>
    </source>
</reference>
<name>A0A6I6J820_9BACT</name>
<dbReference type="Proteomes" id="UP000428328">
    <property type="component" value="Chromosome"/>
</dbReference>
<accession>A0A6I6J820</accession>
<dbReference type="EMBL" id="CP046400">
    <property type="protein sequence ID" value="QGY38695.1"/>
    <property type="molecule type" value="Genomic_DNA"/>
</dbReference>
<evidence type="ECO:0000313" key="2">
    <source>
        <dbReference type="Proteomes" id="UP000428328"/>
    </source>
</evidence>
<gene>
    <name evidence="1" type="ORF">GM415_00580</name>
</gene>